<gene>
    <name evidence="1" type="ORF">BU607_08635</name>
</gene>
<evidence type="ECO:0000313" key="1">
    <source>
        <dbReference type="EMBL" id="PTH15712.1"/>
    </source>
</evidence>
<dbReference type="Proteomes" id="UP000242694">
    <property type="component" value="Unassembled WGS sequence"/>
</dbReference>
<protein>
    <submittedName>
        <fullName evidence="1">DUF1806 domain-containing protein</fullName>
    </submittedName>
</protein>
<keyword evidence="2" id="KW-1185">Reference proteome</keyword>
<organism evidence="1 2">
    <name type="scientific">Staphylococcus auricularis</name>
    <dbReference type="NCBI Taxonomy" id="29379"/>
    <lineage>
        <taxon>Bacteria</taxon>
        <taxon>Bacillati</taxon>
        <taxon>Bacillota</taxon>
        <taxon>Bacilli</taxon>
        <taxon>Bacillales</taxon>
        <taxon>Staphylococcaceae</taxon>
        <taxon>Staphylococcus</taxon>
    </lineage>
</organism>
<dbReference type="EMBL" id="PZDI01000045">
    <property type="protein sequence ID" value="PTH15712.1"/>
    <property type="molecule type" value="Genomic_DNA"/>
</dbReference>
<sequence>MKRKDDNGCERYSQGSILGGKKLEPIQPTQVQELLTSYENQKVYLHVETTNGAYASHFDERVFNASTFLRNIEVTIEHAQLKGGEKDPFRVGLKLADQGWVYVQGLTHYEVNEANEFLLAGFNYEGQLAATLELSTKPFRA</sequence>
<evidence type="ECO:0000313" key="2">
    <source>
        <dbReference type="Proteomes" id="UP000242694"/>
    </source>
</evidence>
<dbReference type="SUPFAM" id="SSF89442">
    <property type="entry name" value="Hypothetical protein YojF"/>
    <property type="match status" value="1"/>
</dbReference>
<proteinExistence type="predicted"/>
<accession>A0ABX5IES0</accession>
<dbReference type="Pfam" id="PF08830">
    <property type="entry name" value="DUF1806"/>
    <property type="match status" value="1"/>
</dbReference>
<reference evidence="1 2" key="1">
    <citation type="journal article" date="2016" name="Front. Microbiol.">
        <title>Comprehensive Phylogenetic Analysis of Bovine Non-aureus Staphylococci Species Based on Whole-Genome Sequencing.</title>
        <authorList>
            <person name="Naushad S."/>
            <person name="Barkema H.W."/>
            <person name="Luby C."/>
            <person name="Condas L.A."/>
            <person name="Nobrega D.B."/>
            <person name="Carson D.A."/>
            <person name="De Buck J."/>
        </authorList>
    </citation>
    <scope>NUCLEOTIDE SEQUENCE [LARGE SCALE GENOMIC DNA]</scope>
    <source>
        <strain evidence="1 2">SNUC 993</strain>
    </source>
</reference>
<dbReference type="Gene3D" id="2.70.180.10">
    <property type="entry name" value="Hypothetical protein YojF"/>
    <property type="match status" value="1"/>
</dbReference>
<comment type="caution">
    <text evidence="1">The sequence shown here is derived from an EMBL/GenBank/DDBJ whole genome shotgun (WGS) entry which is preliminary data.</text>
</comment>
<name>A0ABX5IES0_9STAP</name>
<dbReference type="InterPro" id="IPR036492">
    <property type="entry name" value="YojF_sf"/>
</dbReference>
<dbReference type="InterPro" id="IPR014934">
    <property type="entry name" value="DUF1806"/>
</dbReference>